<keyword evidence="2" id="KW-1185">Reference proteome</keyword>
<reference evidence="1" key="1">
    <citation type="journal article" date="2011" name="Genome Biol.">
        <title>The draft genome of the carcinogenic human liver fluke Clonorchis sinensis.</title>
        <authorList>
            <person name="Wang X."/>
            <person name="Chen W."/>
            <person name="Huang Y."/>
            <person name="Sun J."/>
            <person name="Men J."/>
            <person name="Liu H."/>
            <person name="Luo F."/>
            <person name="Guo L."/>
            <person name="Lv X."/>
            <person name="Deng C."/>
            <person name="Zhou C."/>
            <person name="Fan Y."/>
            <person name="Li X."/>
            <person name="Huang L."/>
            <person name="Hu Y."/>
            <person name="Liang C."/>
            <person name="Hu X."/>
            <person name="Xu J."/>
            <person name="Yu X."/>
        </authorList>
    </citation>
    <scope>NUCLEOTIDE SEQUENCE [LARGE SCALE GENOMIC DNA]</scope>
    <source>
        <strain evidence="1">Henan</strain>
    </source>
</reference>
<organism evidence="1 2">
    <name type="scientific">Clonorchis sinensis</name>
    <name type="common">Chinese liver fluke</name>
    <dbReference type="NCBI Taxonomy" id="79923"/>
    <lineage>
        <taxon>Eukaryota</taxon>
        <taxon>Metazoa</taxon>
        <taxon>Spiralia</taxon>
        <taxon>Lophotrochozoa</taxon>
        <taxon>Platyhelminthes</taxon>
        <taxon>Trematoda</taxon>
        <taxon>Digenea</taxon>
        <taxon>Opisthorchiida</taxon>
        <taxon>Opisthorchiata</taxon>
        <taxon>Opisthorchiidae</taxon>
        <taxon>Clonorchis</taxon>
    </lineage>
</organism>
<reference key="2">
    <citation type="submission" date="2011-10" db="EMBL/GenBank/DDBJ databases">
        <title>The genome and transcriptome sequence of Clonorchis sinensis provide insights into the carcinogenic liver fluke.</title>
        <authorList>
            <person name="Wang X."/>
            <person name="Huang Y."/>
            <person name="Chen W."/>
            <person name="Liu H."/>
            <person name="Guo L."/>
            <person name="Chen Y."/>
            <person name="Luo F."/>
            <person name="Zhou W."/>
            <person name="Sun J."/>
            <person name="Mao Q."/>
            <person name="Liang P."/>
            <person name="Zhou C."/>
            <person name="Tian Y."/>
            <person name="Men J."/>
            <person name="Lv X."/>
            <person name="Huang L."/>
            <person name="Zhou J."/>
            <person name="Hu Y."/>
            <person name="Li R."/>
            <person name="Zhang F."/>
            <person name="Lei H."/>
            <person name="Li X."/>
            <person name="Hu X."/>
            <person name="Liang C."/>
            <person name="Xu J."/>
            <person name="Wu Z."/>
            <person name="Yu X."/>
        </authorList>
    </citation>
    <scope>NUCLEOTIDE SEQUENCE</scope>
    <source>
        <strain>Henan</strain>
    </source>
</reference>
<accession>G7YMU2</accession>
<dbReference type="AlphaFoldDB" id="G7YMU2"/>
<name>G7YMU2_CLOSI</name>
<evidence type="ECO:0000313" key="1">
    <source>
        <dbReference type="EMBL" id="GAA54273.1"/>
    </source>
</evidence>
<proteinExistence type="predicted"/>
<sequence>MEEFQKARNTRRLLQLIPTTGLWKPVSETIKDQNGVTMLTKKRLSCWAEYFEQHLSWSQGATHLEHAVDAEPWTVNAESATASEAGDCVDTVCREEINLHITRFQGML</sequence>
<protein>
    <submittedName>
        <fullName evidence="1">Uncharacterized protein</fullName>
    </submittedName>
</protein>
<dbReference type="EMBL" id="DF143866">
    <property type="protein sequence ID" value="GAA54273.1"/>
    <property type="molecule type" value="Genomic_DNA"/>
</dbReference>
<dbReference type="Proteomes" id="UP000008909">
    <property type="component" value="Unassembled WGS sequence"/>
</dbReference>
<evidence type="ECO:0000313" key="2">
    <source>
        <dbReference type="Proteomes" id="UP000008909"/>
    </source>
</evidence>
<gene>
    <name evidence="1" type="ORF">CLF_113292</name>
</gene>